<comment type="caution">
    <text evidence="2">The sequence shown here is derived from an EMBL/GenBank/DDBJ whole genome shotgun (WGS) entry which is preliminary data.</text>
</comment>
<dbReference type="AlphaFoldDB" id="A0A1F4T615"/>
<name>A0A1F4T615_UNCSA</name>
<feature type="transmembrane region" description="Helical" evidence="1">
    <location>
        <begin position="7"/>
        <end position="30"/>
    </location>
</feature>
<dbReference type="Proteomes" id="UP000178602">
    <property type="component" value="Unassembled WGS sequence"/>
</dbReference>
<organism evidence="2 3">
    <name type="scientific">candidate division WOR-1 bacterium RIFOXYC12_FULL_54_18</name>
    <dbReference type="NCBI Taxonomy" id="1802584"/>
    <lineage>
        <taxon>Bacteria</taxon>
        <taxon>Bacillati</taxon>
        <taxon>Saganbacteria</taxon>
    </lineage>
</organism>
<dbReference type="InterPro" id="IPR011004">
    <property type="entry name" value="Trimer_LpxA-like_sf"/>
</dbReference>
<gene>
    <name evidence="2" type="ORF">A3K49_04330</name>
</gene>
<keyword evidence="1" id="KW-0812">Transmembrane</keyword>
<dbReference type="EMBL" id="MEUG01000001">
    <property type="protein sequence ID" value="OGC28195.1"/>
    <property type="molecule type" value="Genomic_DNA"/>
</dbReference>
<evidence type="ECO:0000256" key="1">
    <source>
        <dbReference type="SAM" id="Phobius"/>
    </source>
</evidence>
<reference evidence="2 3" key="1">
    <citation type="journal article" date="2016" name="Nat. Commun.">
        <title>Thousands of microbial genomes shed light on interconnected biogeochemical processes in an aquifer system.</title>
        <authorList>
            <person name="Anantharaman K."/>
            <person name="Brown C.T."/>
            <person name="Hug L.A."/>
            <person name="Sharon I."/>
            <person name="Castelle C.J."/>
            <person name="Probst A.J."/>
            <person name="Thomas B.C."/>
            <person name="Singh A."/>
            <person name="Wilkins M.J."/>
            <person name="Karaoz U."/>
            <person name="Brodie E.L."/>
            <person name="Williams K.H."/>
            <person name="Hubbard S.S."/>
            <person name="Banfield J.F."/>
        </authorList>
    </citation>
    <scope>NUCLEOTIDE SEQUENCE [LARGE SCALE GENOMIC DNA]</scope>
</reference>
<accession>A0A1F4T615</accession>
<protein>
    <recommendedName>
        <fullName evidence="4">Type 4 fimbrial biogenesis protein PilX N-terminal domain-containing protein</fullName>
    </recommendedName>
</protein>
<proteinExistence type="predicted"/>
<keyword evidence="1" id="KW-1133">Transmembrane helix</keyword>
<dbReference type="SUPFAM" id="SSF51161">
    <property type="entry name" value="Trimeric LpxA-like enzymes"/>
    <property type="match status" value="1"/>
</dbReference>
<sequence length="399" mass="41993">MNRRGVTLVAVMFIILTMTMLVISLSSLFYSSSSLAVRGYYSLKTFYIANTGQEYYFKLLSQDLDWSNPPFPETKAFNGGYFSIATSSASKDSIVVTVTAVLTAEGTTYIRIIRPSYGRSIGSGWANYSLYFAGTAIGDDETDIGNNVVINGDIFLNSDVDLGSNVDVNGDLLATGWIDGSTSEVAGVASPYEATPEGFPVLDTTYYDAEIASAEALPPLNRTLSGTISGTYYVNGNLIIGQNSTVQNNAKFVASGNITINNNVNIGDNTTFISGGTITINNNVEIGTGGLFFASIGISINNNLEAGTVTVGGGTTFLTPGYVDINNNCDIAGFIYAGTSVDIGENANFTGNIIGGFLDSIGNNSTITLSGTVVDYDAISGLPATTDASIDVTGWEEIY</sequence>
<evidence type="ECO:0000313" key="3">
    <source>
        <dbReference type="Proteomes" id="UP000178602"/>
    </source>
</evidence>
<dbReference type="Gene3D" id="2.160.10.10">
    <property type="entry name" value="Hexapeptide repeat proteins"/>
    <property type="match status" value="1"/>
</dbReference>
<keyword evidence="1" id="KW-0472">Membrane</keyword>
<evidence type="ECO:0000313" key="2">
    <source>
        <dbReference type="EMBL" id="OGC28195.1"/>
    </source>
</evidence>
<evidence type="ECO:0008006" key="4">
    <source>
        <dbReference type="Google" id="ProtNLM"/>
    </source>
</evidence>